<feature type="region of interest" description="Disordered" evidence="1">
    <location>
        <begin position="1"/>
        <end position="37"/>
    </location>
</feature>
<dbReference type="AlphaFoldDB" id="A0A9W8ZY12"/>
<evidence type="ECO:0000313" key="3">
    <source>
        <dbReference type="Proteomes" id="UP001150238"/>
    </source>
</evidence>
<reference evidence="2" key="1">
    <citation type="submission" date="2022-08" db="EMBL/GenBank/DDBJ databases">
        <authorList>
            <consortium name="DOE Joint Genome Institute"/>
            <person name="Min B."/>
            <person name="Riley R."/>
            <person name="Sierra-Patev S."/>
            <person name="Naranjo-Ortiz M."/>
            <person name="Looney B."/>
            <person name="Konkel Z."/>
            <person name="Slot J.C."/>
            <person name="Sakamoto Y."/>
            <person name="Steenwyk J.L."/>
            <person name="Rokas A."/>
            <person name="Carro J."/>
            <person name="Camarero S."/>
            <person name="Ferreira P."/>
            <person name="Molpeceres G."/>
            <person name="Ruiz-Duenas F.J."/>
            <person name="Serrano A."/>
            <person name="Henrissat B."/>
            <person name="Drula E."/>
            <person name="Hughes K.W."/>
            <person name="Mata J.L."/>
            <person name="Ishikawa N.K."/>
            <person name="Vargas-Isla R."/>
            <person name="Ushijima S."/>
            <person name="Smith C.A."/>
            <person name="Ahrendt S."/>
            <person name="Andreopoulos W."/>
            <person name="He G."/>
            <person name="Labutti K."/>
            <person name="Lipzen A."/>
            <person name="Ng V."/>
            <person name="Sandor L."/>
            <person name="Barry K."/>
            <person name="Martinez A.T."/>
            <person name="Xiao Y."/>
            <person name="Gibbons J.G."/>
            <person name="Terashima K."/>
            <person name="Hibbett D.S."/>
            <person name="Grigoriev I.V."/>
        </authorList>
    </citation>
    <scope>NUCLEOTIDE SEQUENCE</scope>
    <source>
        <strain evidence="2">Sp2 HRB7682 ss15</strain>
    </source>
</reference>
<protein>
    <submittedName>
        <fullName evidence="2">Uncharacterized protein</fullName>
    </submittedName>
</protein>
<name>A0A9W8ZY12_9AGAR</name>
<organism evidence="2 3">
    <name type="scientific">Lentinula lateritia</name>
    <dbReference type="NCBI Taxonomy" id="40482"/>
    <lineage>
        <taxon>Eukaryota</taxon>
        <taxon>Fungi</taxon>
        <taxon>Dikarya</taxon>
        <taxon>Basidiomycota</taxon>
        <taxon>Agaricomycotina</taxon>
        <taxon>Agaricomycetes</taxon>
        <taxon>Agaricomycetidae</taxon>
        <taxon>Agaricales</taxon>
        <taxon>Marasmiineae</taxon>
        <taxon>Omphalotaceae</taxon>
        <taxon>Lentinula</taxon>
    </lineage>
</organism>
<dbReference type="Proteomes" id="UP001150238">
    <property type="component" value="Unassembled WGS sequence"/>
</dbReference>
<sequence length="220" mass="24390">MSPSTYSYSLPSSNESFCNPSPSTSPEPSGSRRTSEPWTLLKDPVRVTPNERDVIEWMRAHPKESFVVDNDCRISALTERSAALRNSSSFFRQKLLEDLEEEYERVDLTNEPAPAEERKHSIRRHKGIYPGAFSAVAGHQRIVHRRKGDRKHVQTRADLRDSRLRRGAVVAGSQVQSSQRSMSVAGASVLLGASNFVIRGGSIAPGAFSAIAGNQEIWVD</sequence>
<evidence type="ECO:0000313" key="2">
    <source>
        <dbReference type="EMBL" id="KAJ4468384.1"/>
    </source>
</evidence>
<comment type="caution">
    <text evidence="2">The sequence shown here is derived from an EMBL/GenBank/DDBJ whole genome shotgun (WGS) entry which is preliminary data.</text>
</comment>
<accession>A0A9W8ZY12</accession>
<gene>
    <name evidence="2" type="ORF">C8J55DRAFT_608743</name>
</gene>
<feature type="compositionally biased region" description="Low complexity" evidence="1">
    <location>
        <begin position="1"/>
        <end position="32"/>
    </location>
</feature>
<reference evidence="2" key="2">
    <citation type="journal article" date="2023" name="Proc. Natl. Acad. Sci. U.S.A.">
        <title>A global phylogenomic analysis of the shiitake genus Lentinula.</title>
        <authorList>
            <person name="Sierra-Patev S."/>
            <person name="Min B."/>
            <person name="Naranjo-Ortiz M."/>
            <person name="Looney B."/>
            <person name="Konkel Z."/>
            <person name="Slot J.C."/>
            <person name="Sakamoto Y."/>
            <person name="Steenwyk J.L."/>
            <person name="Rokas A."/>
            <person name="Carro J."/>
            <person name="Camarero S."/>
            <person name="Ferreira P."/>
            <person name="Molpeceres G."/>
            <person name="Ruiz-Duenas F.J."/>
            <person name="Serrano A."/>
            <person name="Henrissat B."/>
            <person name="Drula E."/>
            <person name="Hughes K.W."/>
            <person name="Mata J.L."/>
            <person name="Ishikawa N.K."/>
            <person name="Vargas-Isla R."/>
            <person name="Ushijima S."/>
            <person name="Smith C.A."/>
            <person name="Donoghue J."/>
            <person name="Ahrendt S."/>
            <person name="Andreopoulos W."/>
            <person name="He G."/>
            <person name="LaButti K."/>
            <person name="Lipzen A."/>
            <person name="Ng V."/>
            <person name="Riley R."/>
            <person name="Sandor L."/>
            <person name="Barry K."/>
            <person name="Martinez A.T."/>
            <person name="Xiao Y."/>
            <person name="Gibbons J.G."/>
            <person name="Terashima K."/>
            <person name="Grigoriev I.V."/>
            <person name="Hibbett D."/>
        </authorList>
    </citation>
    <scope>NUCLEOTIDE SEQUENCE</scope>
    <source>
        <strain evidence="2">Sp2 HRB7682 ss15</strain>
    </source>
</reference>
<evidence type="ECO:0000256" key="1">
    <source>
        <dbReference type="SAM" id="MobiDB-lite"/>
    </source>
</evidence>
<proteinExistence type="predicted"/>
<dbReference type="EMBL" id="JANVFS010000038">
    <property type="protein sequence ID" value="KAJ4468384.1"/>
    <property type="molecule type" value="Genomic_DNA"/>
</dbReference>